<organism evidence="2 3">
    <name type="scientific">Pseudorhizobium tarimense</name>
    <dbReference type="NCBI Taxonomy" id="1079109"/>
    <lineage>
        <taxon>Bacteria</taxon>
        <taxon>Pseudomonadati</taxon>
        <taxon>Pseudomonadota</taxon>
        <taxon>Alphaproteobacteria</taxon>
        <taxon>Hyphomicrobiales</taxon>
        <taxon>Rhizobiaceae</taxon>
        <taxon>Rhizobium/Agrobacterium group</taxon>
        <taxon>Pseudorhizobium</taxon>
    </lineage>
</organism>
<dbReference type="CDD" id="cd07012">
    <property type="entry name" value="PBP2_Bug_TTT"/>
    <property type="match status" value="1"/>
</dbReference>
<keyword evidence="3" id="KW-1185">Reference proteome</keyword>
<evidence type="ECO:0000256" key="1">
    <source>
        <dbReference type="ARBA" id="ARBA00006987"/>
    </source>
</evidence>
<proteinExistence type="inferred from homology"/>
<name>A0ABV2HCW2_9HYPH</name>
<evidence type="ECO:0000313" key="3">
    <source>
        <dbReference type="Proteomes" id="UP001549031"/>
    </source>
</evidence>
<dbReference type="PIRSF" id="PIRSF017082">
    <property type="entry name" value="YflP"/>
    <property type="match status" value="1"/>
</dbReference>
<dbReference type="RefSeq" id="WP_247246104.1">
    <property type="nucleotide sequence ID" value="NZ_JALJRA010000025.1"/>
</dbReference>
<sequence>MSMILRGLKVALIGVAAGGFLNVARAEAQQRAPEGPIEITVGTSAGGTPDLIMRQLGQALNSTGLVPNPIVVMNRTGGGWTVSNNYVLSQAGNERLLYAIAQPMITTPIVQGADNAYEKLTPIAMLVSGDLILYTHADAKEGTLKEVVERAKKEDRSVSVGGAQAGSTDHLVTARLEKAAGIKLNYVPFDGGGTALAAFLGGNVDMIVLPPSESVDLLKSGQLKPLAILNKVRRKEEAFASIPTAVEQGYDVLWGQYWGIAGPPGLDPEVAAWWSDKLAQVVETDAWKALVAQNYWTTEFVGQSGAGAAYEKVYQEHLEALREVGLAKK</sequence>
<dbReference type="EMBL" id="JBEPLJ010000024">
    <property type="protein sequence ID" value="MET3588388.1"/>
    <property type="molecule type" value="Genomic_DNA"/>
</dbReference>
<dbReference type="InterPro" id="IPR042100">
    <property type="entry name" value="Bug_dom1"/>
</dbReference>
<comment type="similarity">
    <text evidence="1">Belongs to the UPF0065 (bug) family.</text>
</comment>
<dbReference type="Gene3D" id="3.40.190.10">
    <property type="entry name" value="Periplasmic binding protein-like II"/>
    <property type="match status" value="1"/>
</dbReference>
<dbReference type="Pfam" id="PF03401">
    <property type="entry name" value="TctC"/>
    <property type="match status" value="1"/>
</dbReference>
<protein>
    <submittedName>
        <fullName evidence="2">Tricarboxylic transport membrane protein</fullName>
    </submittedName>
</protein>
<dbReference type="SUPFAM" id="SSF53850">
    <property type="entry name" value="Periplasmic binding protein-like II"/>
    <property type="match status" value="1"/>
</dbReference>
<dbReference type="PANTHER" id="PTHR42928">
    <property type="entry name" value="TRICARBOXYLATE-BINDING PROTEIN"/>
    <property type="match status" value="1"/>
</dbReference>
<dbReference type="Gene3D" id="3.40.190.150">
    <property type="entry name" value="Bordetella uptake gene, domain 1"/>
    <property type="match status" value="1"/>
</dbReference>
<dbReference type="PANTHER" id="PTHR42928:SF3">
    <property type="entry name" value="UPF0065 PROTEIN YFLP"/>
    <property type="match status" value="1"/>
</dbReference>
<accession>A0ABV2HCW2</accession>
<gene>
    <name evidence="2" type="ORF">ABID21_004524</name>
</gene>
<evidence type="ECO:0000313" key="2">
    <source>
        <dbReference type="EMBL" id="MET3588388.1"/>
    </source>
</evidence>
<comment type="caution">
    <text evidence="2">The sequence shown here is derived from an EMBL/GenBank/DDBJ whole genome shotgun (WGS) entry which is preliminary data.</text>
</comment>
<dbReference type="Proteomes" id="UP001549031">
    <property type="component" value="Unassembled WGS sequence"/>
</dbReference>
<dbReference type="InterPro" id="IPR005064">
    <property type="entry name" value="BUG"/>
</dbReference>
<reference evidence="2 3" key="1">
    <citation type="submission" date="2024-06" db="EMBL/GenBank/DDBJ databases">
        <title>Genomic Encyclopedia of Type Strains, Phase IV (KMG-IV): sequencing the most valuable type-strain genomes for metagenomic binning, comparative biology and taxonomic classification.</title>
        <authorList>
            <person name="Goeker M."/>
        </authorList>
    </citation>
    <scope>NUCLEOTIDE SEQUENCE [LARGE SCALE GENOMIC DNA]</scope>
    <source>
        <strain evidence="2 3">DSM 105042</strain>
    </source>
</reference>